<accession>C5FNF1</accession>
<dbReference type="Pfam" id="PF25506">
    <property type="entry name" value="TIM-barrel_MTC6"/>
    <property type="match status" value="1"/>
</dbReference>
<dbReference type="OMA" id="WGTIDPQ"/>
<dbReference type="eggNOG" id="ENOG502QVFP">
    <property type="taxonomic scope" value="Eukaryota"/>
</dbReference>
<feature type="compositionally biased region" description="Low complexity" evidence="10">
    <location>
        <begin position="112"/>
        <end position="126"/>
    </location>
</feature>
<dbReference type="PANTHER" id="PTHR35518">
    <property type="entry name" value="MAINTENANCE OF TELOMOERE CAPPING"/>
    <property type="match status" value="1"/>
</dbReference>
<dbReference type="GeneID" id="9229758"/>
<evidence type="ECO:0000313" key="14">
    <source>
        <dbReference type="Proteomes" id="UP000002035"/>
    </source>
</evidence>
<dbReference type="Gene3D" id="3.10.100.10">
    <property type="entry name" value="Mannose-Binding Protein A, subunit A"/>
    <property type="match status" value="1"/>
</dbReference>
<feature type="region of interest" description="Disordered" evidence="10">
    <location>
        <begin position="182"/>
        <end position="201"/>
    </location>
</feature>
<dbReference type="PANTHER" id="PTHR35518:SF2">
    <property type="entry name" value="MAINTENANCE OF TELOMERE CAPPING PROTEIN 6"/>
    <property type="match status" value="1"/>
</dbReference>
<evidence type="ECO:0000256" key="2">
    <source>
        <dbReference type="ARBA" id="ARBA00022692"/>
    </source>
</evidence>
<keyword evidence="3" id="KW-0732">Signal</keyword>
<reference evidence="14" key="1">
    <citation type="journal article" date="2012" name="MBio">
        <title>Comparative genome analysis of Trichophyton rubrum and related dermatophytes reveals candidate genes involved in infection.</title>
        <authorList>
            <person name="Martinez D.A."/>
            <person name="Oliver B.G."/>
            <person name="Graeser Y."/>
            <person name="Goldberg J.M."/>
            <person name="Li W."/>
            <person name="Martinez-Rossi N.M."/>
            <person name="Monod M."/>
            <person name="Shelest E."/>
            <person name="Barton R.C."/>
            <person name="Birch E."/>
            <person name="Brakhage A.A."/>
            <person name="Chen Z."/>
            <person name="Gurr S.J."/>
            <person name="Heiman D."/>
            <person name="Heitman J."/>
            <person name="Kosti I."/>
            <person name="Rossi A."/>
            <person name="Saif S."/>
            <person name="Samalova M."/>
            <person name="Saunders C.W."/>
            <person name="Shea T."/>
            <person name="Summerbell R.C."/>
            <person name="Xu J."/>
            <person name="Young S."/>
            <person name="Zeng Q."/>
            <person name="Birren B.W."/>
            <person name="Cuomo C.A."/>
            <person name="White T.C."/>
        </authorList>
    </citation>
    <scope>NUCLEOTIDE SEQUENCE [LARGE SCALE GENOMIC DNA]</scope>
    <source>
        <strain evidence="14">ATCC MYA-4605 / CBS 113480</strain>
    </source>
</reference>
<gene>
    <name evidence="13" type="ORF">MCYG_04384</name>
</gene>
<dbReference type="InterPro" id="IPR051008">
    <property type="entry name" value="Telomere_Capping_Maintenance"/>
</dbReference>
<keyword evidence="2 11" id="KW-0812">Transmembrane</keyword>
<evidence type="ECO:0000256" key="5">
    <source>
        <dbReference type="ARBA" id="ARBA00023136"/>
    </source>
</evidence>
<dbReference type="Proteomes" id="UP000002035">
    <property type="component" value="Unassembled WGS sequence"/>
</dbReference>
<evidence type="ECO:0000256" key="10">
    <source>
        <dbReference type="SAM" id="MobiDB-lite"/>
    </source>
</evidence>
<comment type="similarity">
    <text evidence="8">Belongs to the MTC6 family.</text>
</comment>
<keyword evidence="5 11" id="KW-0472">Membrane</keyword>
<evidence type="ECO:0000256" key="1">
    <source>
        <dbReference type="ARBA" id="ARBA00004479"/>
    </source>
</evidence>
<dbReference type="InterPro" id="IPR016186">
    <property type="entry name" value="C-type_lectin-like/link_sf"/>
</dbReference>
<dbReference type="SUPFAM" id="SSF56436">
    <property type="entry name" value="C-type lectin-like"/>
    <property type="match status" value="1"/>
</dbReference>
<sequence>MRNYIPDKSASLLPPWNTVELSQRDVSLQIPLDHVTFPAVSLSAACFGAGLYEDDAARKCISNLLSVGYRRLYVDVYWSPTGGLWGFCPIDTFGALPTPNTPTGTSSRDPVSSKTSASPTSTSMAAGARKRDQIYNLGPYSCTQSLGISSLSAILEEYFSSTANTINAEMLFLIINMHAAASPDSPEEPPEKPSLKDLPSPPNLLGRVLERSLGSYIYSPLKLMENRRNLNESWFSVSPPHQPIAEYFTTTVDDRNHLVTANGWPSTGFAVLARATRLILGWGTVDPQMSAYNFTGDQLVFSPNSLESHIDITVDSAANLTNGCLYDPGTTALSDVDRPWALAALPQRNSSDELSLLTRQLVSCGISPVVNHTLLNVTADNDISPYQNVSYSATWTWAKDEPLNSTGSTSSQTKNSYRCAAMDAASSGRWRAHECTDEFHVACRVGNSPHDWIISERTATYFDAEEACPDNTVFSVPRTPLENIYLYAKLDSQSNRTEIISPDTDDNYSDQMLWIDFNSADVPACWVTHGPKAQCPYEIDSNEIQRRAILVPTIAAIIVLIVTALTLFVKCNANRRNSRRRRVIDGWDYEGVPS</sequence>
<protein>
    <recommendedName>
        <fullName evidence="9">Maintenance of telomere capping protein 6</fullName>
    </recommendedName>
</protein>
<evidence type="ECO:0000256" key="9">
    <source>
        <dbReference type="ARBA" id="ARBA00039865"/>
    </source>
</evidence>
<comment type="function">
    <text evidence="7">May be involved in telomere capping.</text>
</comment>
<feature type="region of interest" description="Disordered" evidence="10">
    <location>
        <begin position="99"/>
        <end position="127"/>
    </location>
</feature>
<evidence type="ECO:0000256" key="4">
    <source>
        <dbReference type="ARBA" id="ARBA00022989"/>
    </source>
</evidence>
<dbReference type="HOGENOM" id="CLU_033723_0_0_1"/>
<keyword evidence="4 11" id="KW-1133">Transmembrane helix</keyword>
<dbReference type="RefSeq" id="XP_002846647.1">
    <property type="nucleotide sequence ID" value="XM_002846601.1"/>
</dbReference>
<comment type="subcellular location">
    <subcellularLocation>
        <location evidence="1">Membrane</location>
        <topology evidence="1">Single-pass type I membrane protein</topology>
    </subcellularLocation>
</comment>
<keyword evidence="6" id="KW-0325">Glycoprotein</keyword>
<dbReference type="OrthoDB" id="5573651at2759"/>
<name>C5FNF1_ARTOC</name>
<evidence type="ECO:0000256" key="11">
    <source>
        <dbReference type="SAM" id="Phobius"/>
    </source>
</evidence>
<feature type="compositionally biased region" description="Polar residues" evidence="10">
    <location>
        <begin position="101"/>
        <end position="110"/>
    </location>
</feature>
<organism evidence="13 14">
    <name type="scientific">Arthroderma otae (strain ATCC MYA-4605 / CBS 113480)</name>
    <name type="common">Microsporum canis</name>
    <dbReference type="NCBI Taxonomy" id="554155"/>
    <lineage>
        <taxon>Eukaryota</taxon>
        <taxon>Fungi</taxon>
        <taxon>Dikarya</taxon>
        <taxon>Ascomycota</taxon>
        <taxon>Pezizomycotina</taxon>
        <taxon>Eurotiomycetes</taxon>
        <taxon>Eurotiomycetidae</taxon>
        <taxon>Onygenales</taxon>
        <taxon>Arthrodermataceae</taxon>
        <taxon>Microsporum</taxon>
    </lineage>
</organism>
<evidence type="ECO:0000256" key="6">
    <source>
        <dbReference type="ARBA" id="ARBA00023180"/>
    </source>
</evidence>
<dbReference type="AlphaFoldDB" id="C5FNF1"/>
<feature type="transmembrane region" description="Helical" evidence="11">
    <location>
        <begin position="549"/>
        <end position="571"/>
    </location>
</feature>
<dbReference type="InterPro" id="IPR016187">
    <property type="entry name" value="CTDL_fold"/>
</dbReference>
<keyword evidence="14" id="KW-1185">Reference proteome</keyword>
<evidence type="ECO:0000256" key="8">
    <source>
        <dbReference type="ARBA" id="ARBA00038159"/>
    </source>
</evidence>
<proteinExistence type="inferred from homology"/>
<dbReference type="InterPro" id="IPR057530">
    <property type="entry name" value="TIM-barrel_MTC6"/>
</dbReference>
<evidence type="ECO:0000313" key="13">
    <source>
        <dbReference type="EMBL" id="EEQ31565.1"/>
    </source>
</evidence>
<dbReference type="STRING" id="554155.C5FNF1"/>
<dbReference type="EMBL" id="DS995704">
    <property type="protein sequence ID" value="EEQ31565.1"/>
    <property type="molecule type" value="Genomic_DNA"/>
</dbReference>
<evidence type="ECO:0000259" key="12">
    <source>
        <dbReference type="Pfam" id="PF25506"/>
    </source>
</evidence>
<evidence type="ECO:0000256" key="3">
    <source>
        <dbReference type="ARBA" id="ARBA00022729"/>
    </source>
</evidence>
<dbReference type="VEuPathDB" id="FungiDB:MCYG_04384"/>
<feature type="domain" description="MTC6 partial TIM-barrel" evidence="12">
    <location>
        <begin position="21"/>
        <end position="390"/>
    </location>
</feature>
<dbReference type="GO" id="GO:0016020">
    <property type="term" value="C:membrane"/>
    <property type="evidence" value="ECO:0007669"/>
    <property type="project" value="UniProtKB-SubCell"/>
</dbReference>
<evidence type="ECO:0000256" key="7">
    <source>
        <dbReference type="ARBA" id="ARBA00037703"/>
    </source>
</evidence>